<evidence type="ECO:0000256" key="10">
    <source>
        <dbReference type="RuleBase" id="RU003983"/>
    </source>
</evidence>
<evidence type="ECO:0000256" key="1">
    <source>
        <dbReference type="ARBA" id="ARBA00022475"/>
    </source>
</evidence>
<dbReference type="GO" id="GO:0004222">
    <property type="term" value="F:metalloendopeptidase activity"/>
    <property type="evidence" value="ECO:0007669"/>
    <property type="project" value="InterPro"/>
</dbReference>
<dbReference type="RefSeq" id="WP_073096698.1">
    <property type="nucleotide sequence ID" value="NZ_AEMG01000014.1"/>
</dbReference>
<dbReference type="AlphaFoldDB" id="A0A1M6ZML9"/>
<evidence type="ECO:0000256" key="2">
    <source>
        <dbReference type="ARBA" id="ARBA00022670"/>
    </source>
</evidence>
<name>A0A1M6ZML9_HALPU</name>
<reference evidence="14" key="1">
    <citation type="submission" date="2016-11" db="EMBL/GenBank/DDBJ databases">
        <authorList>
            <person name="Varghese N."/>
            <person name="Submissions S."/>
        </authorList>
    </citation>
    <scope>NUCLEOTIDE SEQUENCE [LARGE SCALE GENOMIC DNA]</scope>
    <source>
        <strain evidence="14">DX253</strain>
    </source>
</reference>
<evidence type="ECO:0000256" key="5">
    <source>
        <dbReference type="ARBA" id="ARBA00022801"/>
    </source>
</evidence>
<proteinExistence type="inferred from homology"/>
<keyword evidence="5 10" id="KW-0378">Hydrolase</keyword>
<feature type="transmembrane region" description="Helical" evidence="11">
    <location>
        <begin position="46"/>
        <end position="62"/>
    </location>
</feature>
<evidence type="ECO:0000256" key="4">
    <source>
        <dbReference type="ARBA" id="ARBA00022723"/>
    </source>
</evidence>
<dbReference type="InterPro" id="IPR050083">
    <property type="entry name" value="HtpX_protease"/>
</dbReference>
<evidence type="ECO:0000259" key="12">
    <source>
        <dbReference type="Pfam" id="PF01435"/>
    </source>
</evidence>
<dbReference type="GO" id="GO:0006508">
    <property type="term" value="P:proteolysis"/>
    <property type="evidence" value="ECO:0007669"/>
    <property type="project" value="UniProtKB-KW"/>
</dbReference>
<dbReference type="EMBL" id="FRAN01000006">
    <property type="protein sequence ID" value="SHL31565.1"/>
    <property type="molecule type" value="Genomic_DNA"/>
</dbReference>
<evidence type="ECO:0000313" key="14">
    <source>
        <dbReference type="Proteomes" id="UP000184203"/>
    </source>
</evidence>
<keyword evidence="8 10" id="KW-0482">Metalloprotease</keyword>
<keyword evidence="13" id="KW-0346">Stress response</keyword>
<organism evidence="13 14">
    <name type="scientific">Haladaptatus paucihalophilus DX253</name>
    <dbReference type="NCBI Taxonomy" id="797209"/>
    <lineage>
        <taxon>Archaea</taxon>
        <taxon>Methanobacteriati</taxon>
        <taxon>Methanobacteriota</taxon>
        <taxon>Stenosarchaea group</taxon>
        <taxon>Halobacteria</taxon>
        <taxon>Halobacteriales</taxon>
        <taxon>Haladaptataceae</taxon>
        <taxon>Haladaptatus</taxon>
    </lineage>
</organism>
<evidence type="ECO:0000256" key="9">
    <source>
        <dbReference type="ARBA" id="ARBA00023136"/>
    </source>
</evidence>
<keyword evidence="9 11" id="KW-0472">Membrane</keyword>
<dbReference type="PANTHER" id="PTHR43221:SF2">
    <property type="entry name" value="PROTEASE HTPX HOMOLOG"/>
    <property type="match status" value="1"/>
</dbReference>
<feature type="transmembrane region" description="Helical" evidence="11">
    <location>
        <begin position="209"/>
        <end position="229"/>
    </location>
</feature>
<sequence length="323" mass="35223">MSVPSRRPRGLAVLVGAWLLVLAGVTVLLGSRMVGVLLSSTSLPSVLLFAGGSALVFGYVSYRMSTKRLLLGLNTTPLSDVRAPSIHASIERLTRRMSIDRPEVYIARLGQPNAFALGSRTLVIDYSLVRLLTPAELEGVLAHELAHLEGYDSLLQTLAMSLLRMVASLALVVVLPLVMVTSLACWGLSLIMGRPMRGPDSVGSGVRRGLTGLVMGLLVAPTVVLQAYSRRREYAADRRAVSVLDEPLSFARALEKIQRANEPGGGLLSWFFPIRDRRTEQTPLERAFASHPPTDERVRRVREAAKAAETSQEAGQWHRVEVN</sequence>
<keyword evidence="2 10" id="KW-0645">Protease</keyword>
<comment type="cofactor">
    <cofactor evidence="10">
        <name>Zn(2+)</name>
        <dbReference type="ChEBI" id="CHEBI:29105"/>
    </cofactor>
    <text evidence="10">Binds 1 zinc ion per subunit.</text>
</comment>
<accession>A0A1M6ZML9</accession>
<evidence type="ECO:0000256" key="3">
    <source>
        <dbReference type="ARBA" id="ARBA00022692"/>
    </source>
</evidence>
<feature type="transmembrane region" description="Helical" evidence="11">
    <location>
        <begin position="166"/>
        <end position="189"/>
    </location>
</feature>
<dbReference type="OrthoDB" id="186977at2157"/>
<evidence type="ECO:0000256" key="6">
    <source>
        <dbReference type="ARBA" id="ARBA00022833"/>
    </source>
</evidence>
<protein>
    <submittedName>
        <fullName evidence="13">Heat shock protein HtpX</fullName>
    </submittedName>
</protein>
<dbReference type="GO" id="GO:0046872">
    <property type="term" value="F:metal ion binding"/>
    <property type="evidence" value="ECO:0007669"/>
    <property type="project" value="UniProtKB-KW"/>
</dbReference>
<evidence type="ECO:0000256" key="11">
    <source>
        <dbReference type="SAM" id="Phobius"/>
    </source>
</evidence>
<evidence type="ECO:0000313" key="13">
    <source>
        <dbReference type="EMBL" id="SHL31565.1"/>
    </source>
</evidence>
<keyword evidence="7 11" id="KW-1133">Transmembrane helix</keyword>
<keyword evidence="4" id="KW-0479">Metal-binding</keyword>
<gene>
    <name evidence="13" type="ORF">SAMN05444342_3497</name>
</gene>
<evidence type="ECO:0000256" key="8">
    <source>
        <dbReference type="ARBA" id="ARBA00023049"/>
    </source>
</evidence>
<dbReference type="Proteomes" id="UP000184203">
    <property type="component" value="Unassembled WGS sequence"/>
</dbReference>
<comment type="similarity">
    <text evidence="10">Belongs to the peptidase M48 family.</text>
</comment>
<dbReference type="Pfam" id="PF01435">
    <property type="entry name" value="Peptidase_M48"/>
    <property type="match status" value="1"/>
</dbReference>
<keyword evidence="6 10" id="KW-0862">Zinc</keyword>
<keyword evidence="14" id="KW-1185">Reference proteome</keyword>
<keyword evidence="3 11" id="KW-0812">Transmembrane</keyword>
<keyword evidence="1" id="KW-1003">Cell membrane</keyword>
<dbReference type="InterPro" id="IPR001915">
    <property type="entry name" value="Peptidase_M48"/>
</dbReference>
<evidence type="ECO:0000256" key="7">
    <source>
        <dbReference type="ARBA" id="ARBA00022989"/>
    </source>
</evidence>
<feature type="domain" description="Peptidase M48" evidence="12">
    <location>
        <begin position="82"/>
        <end position="304"/>
    </location>
</feature>
<dbReference type="PANTHER" id="PTHR43221">
    <property type="entry name" value="PROTEASE HTPX"/>
    <property type="match status" value="1"/>
</dbReference>
<dbReference type="Gene3D" id="3.30.2010.10">
    <property type="entry name" value="Metalloproteases ('zincins'), catalytic domain"/>
    <property type="match status" value="1"/>
</dbReference>